<reference evidence="2 3" key="1">
    <citation type="submission" date="2019-07" db="EMBL/GenBank/DDBJ databases">
        <title>Whole genome shotgun sequence of Chryseobacterium lathyri NBRC 105250.</title>
        <authorList>
            <person name="Hosoyama A."/>
            <person name="Uohara A."/>
            <person name="Ohji S."/>
            <person name="Ichikawa N."/>
        </authorList>
    </citation>
    <scope>NUCLEOTIDE SEQUENCE [LARGE SCALE GENOMIC DNA]</scope>
    <source>
        <strain evidence="2 3">NBRC 105250</strain>
    </source>
</reference>
<protein>
    <recommendedName>
        <fullName evidence="4">Ig-like domain-containing protein</fullName>
    </recommendedName>
</protein>
<accession>A0A511YAZ4</accession>
<dbReference type="Proteomes" id="UP000321150">
    <property type="component" value="Unassembled WGS sequence"/>
</dbReference>
<dbReference type="EMBL" id="BJYI01000007">
    <property type="protein sequence ID" value="GEN72383.1"/>
    <property type="molecule type" value="Genomic_DNA"/>
</dbReference>
<feature type="signal peptide" evidence="1">
    <location>
        <begin position="1"/>
        <end position="18"/>
    </location>
</feature>
<dbReference type="AlphaFoldDB" id="A0A511YAZ4"/>
<sequence length="167" mass="17951">MKKYLAILGLVSLSFAHAQGGPLVINNYTSYDFHTRVTAANLFTPGCYFYVALDNPELVISGGNSVSYNSYNIPGTTWKVSTSSSPATLRLGSNPSLALGGTISNNTKWVVSQFQLYQSGTSLSVGAVGDTTYTCNPVPNIFNTPQAMVEWFTITSGTTTSTYVQIY</sequence>
<evidence type="ECO:0000313" key="2">
    <source>
        <dbReference type="EMBL" id="GEN72383.1"/>
    </source>
</evidence>
<name>A0A511YAZ4_9FLAO</name>
<dbReference type="OrthoDB" id="1251584at2"/>
<proteinExistence type="predicted"/>
<gene>
    <name evidence="2" type="ORF">CLA01_24550</name>
</gene>
<dbReference type="RefSeq" id="WP_111956492.1">
    <property type="nucleotide sequence ID" value="NZ_BJYI01000007.1"/>
</dbReference>
<feature type="chain" id="PRO_5021767257" description="Ig-like domain-containing protein" evidence="1">
    <location>
        <begin position="19"/>
        <end position="167"/>
    </location>
</feature>
<comment type="caution">
    <text evidence="2">The sequence shown here is derived from an EMBL/GenBank/DDBJ whole genome shotgun (WGS) entry which is preliminary data.</text>
</comment>
<keyword evidence="1" id="KW-0732">Signal</keyword>
<evidence type="ECO:0000256" key="1">
    <source>
        <dbReference type="SAM" id="SignalP"/>
    </source>
</evidence>
<organism evidence="2 3">
    <name type="scientific">Chryseobacterium lathyri</name>
    <dbReference type="NCBI Taxonomy" id="395933"/>
    <lineage>
        <taxon>Bacteria</taxon>
        <taxon>Pseudomonadati</taxon>
        <taxon>Bacteroidota</taxon>
        <taxon>Flavobacteriia</taxon>
        <taxon>Flavobacteriales</taxon>
        <taxon>Weeksellaceae</taxon>
        <taxon>Chryseobacterium group</taxon>
        <taxon>Chryseobacterium</taxon>
    </lineage>
</organism>
<evidence type="ECO:0000313" key="3">
    <source>
        <dbReference type="Proteomes" id="UP000321150"/>
    </source>
</evidence>
<evidence type="ECO:0008006" key="4">
    <source>
        <dbReference type="Google" id="ProtNLM"/>
    </source>
</evidence>